<keyword evidence="1" id="KW-0175">Coiled coil</keyword>
<keyword evidence="5" id="KW-1185">Reference proteome</keyword>
<sequence>MSAATTASAGEQLDDGDLPIIPTPLPTASAVTLYNTLKSAQLQIQTLKQRNSELRLENATLKSAIASKSHGKGRKPKTTDLHNDLVLNYDQIISSGKEFCIMVEPWIDTSLFGKPLPSDTSMAISIDRFHSYQSYRDGDNLDLSAHLQRAPGLKEVAEKVPGFGEQFYKQLGNERSSSLKTIRDHATNIFPELTNVVPLTIWDAGKATDRSNSAVLKSLLYVPNRPASRLSPILFPDPNNRSPATLFLNPYQPRILRAALFGPKSLKVAPETFRYDARLLGMKWGVKSVNASCIAWSAILLRFICSPDPEFLEVGSVSGIKYRQDFYEFRKLIITNEAEGTDFAKDLFSFYNKRVFVNLSTAANNNDGEVFDGLDEIDEMAEFMEELRIDSGTGVPTIPDAFLPAPPSSAIVDISATVDQQESADIPIRPVPRQTRRAMAAQPALETPAAQPVEAPARRGRSRNATKRR</sequence>
<evidence type="ECO:0000256" key="1">
    <source>
        <dbReference type="SAM" id="Coils"/>
    </source>
</evidence>
<dbReference type="InterPro" id="IPR046521">
    <property type="entry name" value="DUF6698"/>
</dbReference>
<evidence type="ECO:0000313" key="5">
    <source>
        <dbReference type="Proteomes" id="UP001498398"/>
    </source>
</evidence>
<accession>A0ABR1IQW6</accession>
<proteinExistence type="predicted"/>
<feature type="compositionally biased region" description="Basic residues" evidence="2">
    <location>
        <begin position="458"/>
        <end position="469"/>
    </location>
</feature>
<gene>
    <name evidence="4" type="ORF">VKT23_017982</name>
    <name evidence="3" type="ORF">VKT23_018929</name>
</gene>
<name>A0ABR1IQW6_9AGAR</name>
<protein>
    <submittedName>
        <fullName evidence="4">Uncharacterized protein</fullName>
    </submittedName>
</protein>
<comment type="caution">
    <text evidence="4">The sequence shown here is derived from an EMBL/GenBank/DDBJ whole genome shotgun (WGS) entry which is preliminary data.</text>
</comment>
<evidence type="ECO:0000256" key="2">
    <source>
        <dbReference type="SAM" id="MobiDB-lite"/>
    </source>
</evidence>
<dbReference type="Pfam" id="PF20414">
    <property type="entry name" value="DUF6698"/>
    <property type="match status" value="1"/>
</dbReference>
<feature type="region of interest" description="Disordered" evidence="2">
    <location>
        <begin position="428"/>
        <end position="469"/>
    </location>
</feature>
<dbReference type="Proteomes" id="UP001498398">
    <property type="component" value="Unassembled WGS sequence"/>
</dbReference>
<reference evidence="4 5" key="1">
    <citation type="submission" date="2024-01" db="EMBL/GenBank/DDBJ databases">
        <title>A draft genome for the cacao thread blight pathogen Marasmiellus scandens.</title>
        <authorList>
            <person name="Baruah I.K."/>
            <person name="Leung J."/>
            <person name="Bukari Y."/>
            <person name="Amoako-Attah I."/>
            <person name="Meinhardt L.W."/>
            <person name="Bailey B.A."/>
            <person name="Cohen S.P."/>
        </authorList>
    </citation>
    <scope>NUCLEOTIDE SEQUENCE [LARGE SCALE GENOMIC DNA]</scope>
    <source>
        <strain evidence="4 5">GH-19</strain>
    </source>
</reference>
<feature type="coiled-coil region" evidence="1">
    <location>
        <begin position="30"/>
        <end position="64"/>
    </location>
</feature>
<dbReference type="EMBL" id="JBANRG010000078">
    <property type="protein sequence ID" value="KAK7438649.1"/>
    <property type="molecule type" value="Genomic_DNA"/>
</dbReference>
<evidence type="ECO:0000313" key="4">
    <source>
        <dbReference type="EMBL" id="KAK7438649.1"/>
    </source>
</evidence>
<dbReference type="EMBL" id="JBANRG010000090">
    <property type="protein sequence ID" value="KAK7436909.1"/>
    <property type="molecule type" value="Genomic_DNA"/>
</dbReference>
<organism evidence="4 5">
    <name type="scientific">Marasmiellus scandens</name>
    <dbReference type="NCBI Taxonomy" id="2682957"/>
    <lineage>
        <taxon>Eukaryota</taxon>
        <taxon>Fungi</taxon>
        <taxon>Dikarya</taxon>
        <taxon>Basidiomycota</taxon>
        <taxon>Agaricomycotina</taxon>
        <taxon>Agaricomycetes</taxon>
        <taxon>Agaricomycetidae</taxon>
        <taxon>Agaricales</taxon>
        <taxon>Marasmiineae</taxon>
        <taxon>Omphalotaceae</taxon>
        <taxon>Marasmiellus</taxon>
    </lineage>
</organism>
<evidence type="ECO:0000313" key="3">
    <source>
        <dbReference type="EMBL" id="KAK7436909.1"/>
    </source>
</evidence>